<evidence type="ECO:0000313" key="2">
    <source>
        <dbReference type="Proteomes" id="UP000000657"/>
    </source>
</evidence>
<dbReference type="AlphaFoldDB" id="Q0RSC1"/>
<dbReference type="Proteomes" id="UP000000657">
    <property type="component" value="Chromosome"/>
</dbReference>
<protein>
    <recommendedName>
        <fullName evidence="3">Phytanoyl-CoA dioxygenase</fullName>
    </recommendedName>
</protein>
<gene>
    <name evidence="1" type="ordered locus">FRAAL0875</name>
</gene>
<dbReference type="Gene3D" id="2.60.120.620">
    <property type="entry name" value="q2cbj1_9rhob like domain"/>
    <property type="match status" value="1"/>
</dbReference>
<evidence type="ECO:0000313" key="1">
    <source>
        <dbReference type="EMBL" id="CAJ59543.1"/>
    </source>
</evidence>
<dbReference type="eggNOG" id="ENOG502Z7XA">
    <property type="taxonomic scope" value="Bacteria"/>
</dbReference>
<dbReference type="EMBL" id="CT573213">
    <property type="protein sequence ID" value="CAJ59543.1"/>
    <property type="molecule type" value="Genomic_DNA"/>
</dbReference>
<dbReference type="STRING" id="326424.FRAAL0875"/>
<evidence type="ECO:0008006" key="3">
    <source>
        <dbReference type="Google" id="ProtNLM"/>
    </source>
</evidence>
<sequence length="281" mass="30501">MKLPGPGRGSSRMAVLTAADRDAFVERGFCVLRAAFTAAQAAAARRAVWRRMTQKAGIREDDPSTWPPGYDIEERLAVPEVLACFTDPLAHAISDLVGPGRWRGERGWGFWPVNFSHGAGDPREVPTTGWHVDGNWFRHTLDASRQGLLVIGLFSDVEPGGGATLVAEGSHLRTARVLAEHPGGLTHLELFEAVLAEPIGSFTELTGAAGDVILAHPFLFHTRGFKRTGPPRFISNTEAGLRAPLRLDREDDADDSVLERSIRAALAAPPPTFATPLRCRF</sequence>
<proteinExistence type="predicted"/>
<dbReference type="KEGG" id="fal:FRAAL0875"/>
<name>Q0RSC1_FRAAA</name>
<dbReference type="Pfam" id="PF05721">
    <property type="entry name" value="PhyH"/>
    <property type="match status" value="1"/>
</dbReference>
<accession>Q0RSC1</accession>
<reference evidence="1 2" key="1">
    <citation type="journal article" date="2007" name="Genome Res.">
        <title>Genome characteristics of facultatively symbiotic Frankia sp. strains reflect host range and host plant biogeography.</title>
        <authorList>
            <person name="Normand P."/>
            <person name="Lapierre P."/>
            <person name="Tisa L.S."/>
            <person name="Gogarten J.P."/>
            <person name="Alloisio N."/>
            <person name="Bagnarol E."/>
            <person name="Bassi C.A."/>
            <person name="Berry A.M."/>
            <person name="Bickhart D.M."/>
            <person name="Choisne N."/>
            <person name="Couloux A."/>
            <person name="Cournoyer B."/>
            <person name="Cruveiller S."/>
            <person name="Daubin V."/>
            <person name="Demange N."/>
            <person name="Francino M.P."/>
            <person name="Goltsman E."/>
            <person name="Huang Y."/>
            <person name="Kopp O.R."/>
            <person name="Labarre L."/>
            <person name="Lapidus A."/>
            <person name="Lavire C."/>
            <person name="Marechal J."/>
            <person name="Martinez M."/>
            <person name="Mastronunzio J.E."/>
            <person name="Mullin B.C."/>
            <person name="Niemann J."/>
            <person name="Pujic P."/>
            <person name="Rawnsley T."/>
            <person name="Rouy Z."/>
            <person name="Schenowitz C."/>
            <person name="Sellstedt A."/>
            <person name="Tavares F."/>
            <person name="Tomkins J.P."/>
            <person name="Vallenet D."/>
            <person name="Valverde C."/>
            <person name="Wall L.G."/>
            <person name="Wang Y."/>
            <person name="Medigue C."/>
            <person name="Benson D.R."/>
        </authorList>
    </citation>
    <scope>NUCLEOTIDE SEQUENCE [LARGE SCALE GENOMIC DNA]</scope>
    <source>
        <strain evidence="2">DSM 45986 / CECT 9034 / ACN14a</strain>
    </source>
</reference>
<dbReference type="InterPro" id="IPR008775">
    <property type="entry name" value="Phytyl_CoA_dOase-like"/>
</dbReference>
<dbReference type="SUPFAM" id="SSF51197">
    <property type="entry name" value="Clavaminate synthase-like"/>
    <property type="match status" value="1"/>
</dbReference>
<dbReference type="HOGENOM" id="CLU_053011_0_0_11"/>
<dbReference type="GO" id="GO:0016706">
    <property type="term" value="F:2-oxoglutarate-dependent dioxygenase activity"/>
    <property type="evidence" value="ECO:0007669"/>
    <property type="project" value="UniProtKB-ARBA"/>
</dbReference>
<organism evidence="1 2">
    <name type="scientific">Frankia alni (strain DSM 45986 / CECT 9034 / ACN14a)</name>
    <dbReference type="NCBI Taxonomy" id="326424"/>
    <lineage>
        <taxon>Bacteria</taxon>
        <taxon>Bacillati</taxon>
        <taxon>Actinomycetota</taxon>
        <taxon>Actinomycetes</taxon>
        <taxon>Frankiales</taxon>
        <taxon>Frankiaceae</taxon>
        <taxon>Frankia</taxon>
    </lineage>
</organism>
<keyword evidence="2" id="KW-1185">Reference proteome</keyword>